<dbReference type="OrthoDB" id="424368at2"/>
<dbReference type="PANTHER" id="PTHR43451:SF1">
    <property type="entry name" value="ACETYLTRANSFERASE"/>
    <property type="match status" value="1"/>
</dbReference>
<dbReference type="AlphaFoldDB" id="A0A419S6B1"/>
<dbReference type="PANTHER" id="PTHR43451">
    <property type="entry name" value="ACETYLTRANSFERASE (GNAT) FAMILY PROTEIN"/>
    <property type="match status" value="1"/>
</dbReference>
<dbReference type="InterPro" id="IPR052564">
    <property type="entry name" value="N-acetyltrans/Recomb-assoc"/>
</dbReference>
<evidence type="ECO:0000313" key="3">
    <source>
        <dbReference type="Proteomes" id="UP000283433"/>
    </source>
</evidence>
<dbReference type="GO" id="GO:0016747">
    <property type="term" value="F:acyltransferase activity, transferring groups other than amino-acyl groups"/>
    <property type="evidence" value="ECO:0007669"/>
    <property type="project" value="InterPro"/>
</dbReference>
<keyword evidence="3" id="KW-1185">Reference proteome</keyword>
<evidence type="ECO:0000259" key="1">
    <source>
        <dbReference type="PROSITE" id="PS51186"/>
    </source>
</evidence>
<dbReference type="Gene3D" id="3.40.630.30">
    <property type="match status" value="1"/>
</dbReference>
<reference evidence="2 3" key="1">
    <citation type="submission" date="2016-07" db="EMBL/GenBank/DDBJ databases">
        <title>Genome of Pelobium manganitolerans.</title>
        <authorList>
            <person name="Wu S."/>
            <person name="Wang G."/>
        </authorList>
    </citation>
    <scope>NUCLEOTIDE SEQUENCE [LARGE SCALE GENOMIC DNA]</scope>
    <source>
        <strain evidence="2 3">YS-25</strain>
    </source>
</reference>
<feature type="domain" description="N-acetyltransferase" evidence="1">
    <location>
        <begin position="10"/>
        <end position="158"/>
    </location>
</feature>
<dbReference type="EMBL" id="MBTA01000016">
    <property type="protein sequence ID" value="RKD16577.1"/>
    <property type="molecule type" value="Genomic_DNA"/>
</dbReference>
<comment type="caution">
    <text evidence="2">The sequence shown here is derived from an EMBL/GenBank/DDBJ whole genome shotgun (WGS) entry which is preliminary data.</text>
</comment>
<dbReference type="SUPFAM" id="SSF55729">
    <property type="entry name" value="Acyl-CoA N-acyltransferases (Nat)"/>
    <property type="match status" value="1"/>
</dbReference>
<dbReference type="CDD" id="cd04301">
    <property type="entry name" value="NAT_SF"/>
    <property type="match status" value="1"/>
</dbReference>
<dbReference type="InterPro" id="IPR000182">
    <property type="entry name" value="GNAT_dom"/>
</dbReference>
<dbReference type="InterPro" id="IPR016181">
    <property type="entry name" value="Acyl_CoA_acyltransferase"/>
</dbReference>
<sequence length="165" mass="19305">MTNDFVNRKGKLDDLTEMQNLFVNTIRAICKTDYDSNQIAVWASGINNKQRWHDILTNQFVIVTQHADKIVGFATLDNGNYIDLFYVHKDHQRQGIAQRLLDDIEAEARRLKQTTLTSDVSKTARPFFEKNEFNVLREQNILLRNVSLTNYKMTKHFDNAKMPNR</sequence>
<evidence type="ECO:0000313" key="2">
    <source>
        <dbReference type="EMBL" id="RKD16577.1"/>
    </source>
</evidence>
<name>A0A419S6B1_9SPHI</name>
<dbReference type="Pfam" id="PF13673">
    <property type="entry name" value="Acetyltransf_10"/>
    <property type="match status" value="1"/>
</dbReference>
<organism evidence="2 3">
    <name type="scientific">Pelobium manganitolerans</name>
    <dbReference type="NCBI Taxonomy" id="1842495"/>
    <lineage>
        <taxon>Bacteria</taxon>
        <taxon>Pseudomonadati</taxon>
        <taxon>Bacteroidota</taxon>
        <taxon>Sphingobacteriia</taxon>
        <taxon>Sphingobacteriales</taxon>
        <taxon>Sphingobacteriaceae</taxon>
        <taxon>Pelobium</taxon>
    </lineage>
</organism>
<keyword evidence="2" id="KW-0808">Transferase</keyword>
<gene>
    <name evidence="2" type="ORF">BCY91_17215</name>
</gene>
<proteinExistence type="predicted"/>
<accession>A0A419S6B1</accession>
<dbReference type="PROSITE" id="PS51186">
    <property type="entry name" value="GNAT"/>
    <property type="match status" value="1"/>
</dbReference>
<protein>
    <submittedName>
        <fullName evidence="2">GNAT family acetyltransferase</fullName>
    </submittedName>
</protein>
<dbReference type="Proteomes" id="UP000283433">
    <property type="component" value="Unassembled WGS sequence"/>
</dbReference>